<feature type="transmembrane region" description="Helical" evidence="1">
    <location>
        <begin position="219"/>
        <end position="241"/>
    </location>
</feature>
<feature type="transmembrane region" description="Helical" evidence="1">
    <location>
        <begin position="163"/>
        <end position="181"/>
    </location>
</feature>
<feature type="transmembrane region" description="Helical" evidence="1">
    <location>
        <begin position="128"/>
        <end position="151"/>
    </location>
</feature>
<proteinExistence type="predicted"/>
<dbReference type="AlphaFoldDB" id="A0AAV3TYF6"/>
<dbReference type="EMBL" id="BAABLX010000007">
    <property type="protein sequence ID" value="GAA4934605.1"/>
    <property type="molecule type" value="Genomic_DNA"/>
</dbReference>
<comment type="caution">
    <text evidence="2">The sequence shown here is derived from an EMBL/GenBank/DDBJ whole genome shotgun (WGS) entry which is preliminary data.</text>
</comment>
<feature type="transmembrane region" description="Helical" evidence="1">
    <location>
        <begin position="188"/>
        <end position="213"/>
    </location>
</feature>
<protein>
    <recommendedName>
        <fullName evidence="4">MFS transporter permease</fullName>
    </recommendedName>
</protein>
<dbReference type="RefSeq" id="WP_345417849.1">
    <property type="nucleotide sequence ID" value="NZ_AP031496.1"/>
</dbReference>
<evidence type="ECO:0000313" key="3">
    <source>
        <dbReference type="Proteomes" id="UP001409585"/>
    </source>
</evidence>
<keyword evidence="3" id="KW-1185">Reference proteome</keyword>
<keyword evidence="1" id="KW-0472">Membrane</keyword>
<feature type="transmembrane region" description="Helical" evidence="1">
    <location>
        <begin position="94"/>
        <end position="116"/>
    </location>
</feature>
<name>A0AAV3TYF6_9ALTE</name>
<keyword evidence="1" id="KW-0812">Transmembrane</keyword>
<keyword evidence="1" id="KW-1133">Transmembrane helix</keyword>
<dbReference type="Proteomes" id="UP001409585">
    <property type="component" value="Unassembled WGS sequence"/>
</dbReference>
<evidence type="ECO:0000313" key="2">
    <source>
        <dbReference type="EMBL" id="GAA4934605.1"/>
    </source>
</evidence>
<feature type="transmembrane region" description="Helical" evidence="1">
    <location>
        <begin position="31"/>
        <end position="49"/>
    </location>
</feature>
<organism evidence="2 3">
    <name type="scientific">Halioxenophilus aromaticivorans</name>
    <dbReference type="NCBI Taxonomy" id="1306992"/>
    <lineage>
        <taxon>Bacteria</taxon>
        <taxon>Pseudomonadati</taxon>
        <taxon>Pseudomonadota</taxon>
        <taxon>Gammaproteobacteria</taxon>
        <taxon>Alteromonadales</taxon>
        <taxon>Alteromonadaceae</taxon>
        <taxon>Halioxenophilus</taxon>
    </lineage>
</organism>
<feature type="transmembrane region" description="Helical" evidence="1">
    <location>
        <begin position="61"/>
        <end position="82"/>
    </location>
</feature>
<evidence type="ECO:0000256" key="1">
    <source>
        <dbReference type="SAM" id="Phobius"/>
    </source>
</evidence>
<accession>A0AAV3TYF6</accession>
<gene>
    <name evidence="2" type="ORF">GCM10025791_09450</name>
</gene>
<sequence length="251" mass="27489">MDWLTYSIADFVPYTAETYRRLAAQINEAAGLWRTLALFAPWLLLAAAWQHKWQRRFSTLSTVLLALTLAASWVSCGYIYFATFYSQLNWAAGYLAWGFYAQAFLLLAAVVPRALSSTAAPASNRPNIALRTIAMGLMLAAACWPLAGWILGRTWQQTERFGLFPDATAVFTLGFMILLASRNTVTAGLVWGLAITSVIPLLWLVVSSAFLSVLMQPERILICLAIAATIIALAVSLTAVFSARFQAAAKP</sequence>
<evidence type="ECO:0008006" key="4">
    <source>
        <dbReference type="Google" id="ProtNLM"/>
    </source>
</evidence>
<reference evidence="3" key="1">
    <citation type="journal article" date="2019" name="Int. J. Syst. Evol. Microbiol.">
        <title>The Global Catalogue of Microorganisms (GCM) 10K type strain sequencing project: providing services to taxonomists for standard genome sequencing and annotation.</title>
        <authorList>
            <consortium name="The Broad Institute Genomics Platform"/>
            <consortium name="The Broad Institute Genome Sequencing Center for Infectious Disease"/>
            <person name="Wu L."/>
            <person name="Ma J."/>
        </authorList>
    </citation>
    <scope>NUCLEOTIDE SEQUENCE [LARGE SCALE GENOMIC DNA]</scope>
    <source>
        <strain evidence="3">JCM 19134</strain>
    </source>
</reference>